<proteinExistence type="predicted"/>
<reference evidence="2" key="1">
    <citation type="submission" date="2023-06" db="EMBL/GenBank/DDBJ databases">
        <title>Genome-scale phylogeny and comparative genomics of the fungal order Sordariales.</title>
        <authorList>
            <consortium name="Lawrence Berkeley National Laboratory"/>
            <person name="Hensen N."/>
            <person name="Bonometti L."/>
            <person name="Westerberg I."/>
            <person name="Brannstrom I.O."/>
            <person name="Guillou S."/>
            <person name="Cros-Aarteil S."/>
            <person name="Calhoun S."/>
            <person name="Haridas S."/>
            <person name="Kuo A."/>
            <person name="Mondo S."/>
            <person name="Pangilinan J."/>
            <person name="Riley R."/>
            <person name="Labutti K."/>
            <person name="Andreopoulos B."/>
            <person name="Lipzen A."/>
            <person name="Chen C."/>
            <person name="Yanf M."/>
            <person name="Daum C."/>
            <person name="Ng V."/>
            <person name="Clum A."/>
            <person name="Steindorff A."/>
            <person name="Ohm R."/>
            <person name="Martin F."/>
            <person name="Silar P."/>
            <person name="Natvig D."/>
            <person name="Lalanne C."/>
            <person name="Gautier V."/>
            <person name="Ament-Velasquez S.L."/>
            <person name="Kruys A."/>
            <person name="Hutchinson M.I."/>
            <person name="Powell A.J."/>
            <person name="Barry K."/>
            <person name="Miller A.N."/>
            <person name="Grigoriev I.V."/>
            <person name="Debuchy R."/>
            <person name="Gladieux P."/>
            <person name="Thoren M.H."/>
            <person name="Johannesson H."/>
        </authorList>
    </citation>
    <scope>NUCLEOTIDE SEQUENCE</scope>
    <source>
        <strain evidence="2">CBS 540.89</strain>
    </source>
</reference>
<feature type="compositionally biased region" description="Low complexity" evidence="1">
    <location>
        <begin position="110"/>
        <end position="121"/>
    </location>
</feature>
<protein>
    <submittedName>
        <fullName evidence="2">Uncharacterized protein</fullName>
    </submittedName>
</protein>
<name>A0AA39ZS09_9PEZI</name>
<organism evidence="2 3">
    <name type="scientific">Apiosordaria backusii</name>
    <dbReference type="NCBI Taxonomy" id="314023"/>
    <lineage>
        <taxon>Eukaryota</taxon>
        <taxon>Fungi</taxon>
        <taxon>Dikarya</taxon>
        <taxon>Ascomycota</taxon>
        <taxon>Pezizomycotina</taxon>
        <taxon>Sordariomycetes</taxon>
        <taxon>Sordariomycetidae</taxon>
        <taxon>Sordariales</taxon>
        <taxon>Lasiosphaeriaceae</taxon>
        <taxon>Apiosordaria</taxon>
    </lineage>
</organism>
<dbReference type="EMBL" id="JAUKTV010000024">
    <property type="protein sequence ID" value="KAK0702601.1"/>
    <property type="molecule type" value="Genomic_DNA"/>
</dbReference>
<dbReference type="AlphaFoldDB" id="A0AA39ZS09"/>
<accession>A0AA39ZS09</accession>
<feature type="compositionally biased region" description="Pro residues" evidence="1">
    <location>
        <begin position="155"/>
        <end position="165"/>
    </location>
</feature>
<gene>
    <name evidence="2" type="ORF">B0T21DRAFT_110202</name>
</gene>
<sequence length="206" mass="21447">MASLKFIMDVNDDHQVPDRQQAQNNKKAKVPVKPATTGQLPEEPNPQPHPRHASSSGLAAEEDINPPPPAAPSKKRAASSRGPKSTTTTPSTAATAPSGTGSGTLDTIGPSAPSPTATARPSVRRRSTTSTDSMDRSGGYGSPASSSSMGGGPMRPMPNHPPPSDAIPMRLTPITGRVSRAKKGVPVHVCELCKPAKTFTRAEHLR</sequence>
<dbReference type="Proteomes" id="UP001172159">
    <property type="component" value="Unassembled WGS sequence"/>
</dbReference>
<evidence type="ECO:0000313" key="2">
    <source>
        <dbReference type="EMBL" id="KAK0702601.1"/>
    </source>
</evidence>
<evidence type="ECO:0000313" key="3">
    <source>
        <dbReference type="Proteomes" id="UP001172159"/>
    </source>
</evidence>
<feature type="region of interest" description="Disordered" evidence="1">
    <location>
        <begin position="1"/>
        <end position="170"/>
    </location>
</feature>
<comment type="caution">
    <text evidence="2">The sequence shown here is derived from an EMBL/GenBank/DDBJ whole genome shotgun (WGS) entry which is preliminary data.</text>
</comment>
<evidence type="ECO:0000256" key="1">
    <source>
        <dbReference type="SAM" id="MobiDB-lite"/>
    </source>
</evidence>
<feature type="compositionally biased region" description="Low complexity" evidence="1">
    <location>
        <begin position="79"/>
        <end position="99"/>
    </location>
</feature>
<keyword evidence="3" id="KW-1185">Reference proteome</keyword>